<evidence type="ECO:0000259" key="4">
    <source>
        <dbReference type="PROSITE" id="PS50887"/>
    </source>
</evidence>
<feature type="compositionally biased region" description="Polar residues" evidence="1">
    <location>
        <begin position="750"/>
        <end position="762"/>
    </location>
</feature>
<dbReference type="EMBL" id="JBGGTQ010000001">
    <property type="protein sequence ID" value="MEZ0491080.1"/>
    <property type="molecule type" value="Genomic_DNA"/>
</dbReference>
<dbReference type="Pfam" id="PF00990">
    <property type="entry name" value="GGDEF"/>
    <property type="match status" value="1"/>
</dbReference>
<feature type="transmembrane region" description="Helical" evidence="2">
    <location>
        <begin position="6"/>
        <end position="24"/>
    </location>
</feature>
<name>A0ABV4HZ51_9ACTN</name>
<feature type="transmembrane region" description="Helical" evidence="2">
    <location>
        <begin position="228"/>
        <end position="251"/>
    </location>
</feature>
<dbReference type="PANTHER" id="PTHR33121">
    <property type="entry name" value="CYCLIC DI-GMP PHOSPHODIESTERASE PDEF"/>
    <property type="match status" value="1"/>
</dbReference>
<feature type="transmembrane region" description="Helical" evidence="2">
    <location>
        <begin position="108"/>
        <end position="126"/>
    </location>
</feature>
<dbReference type="CDD" id="cd01948">
    <property type="entry name" value="EAL"/>
    <property type="match status" value="1"/>
</dbReference>
<dbReference type="SMART" id="SM00267">
    <property type="entry name" value="GGDEF"/>
    <property type="match status" value="1"/>
</dbReference>
<dbReference type="InterPro" id="IPR000160">
    <property type="entry name" value="GGDEF_dom"/>
</dbReference>
<keyword evidence="2" id="KW-0812">Transmembrane</keyword>
<dbReference type="SMART" id="SM00052">
    <property type="entry name" value="EAL"/>
    <property type="match status" value="1"/>
</dbReference>
<feature type="transmembrane region" description="Helical" evidence="2">
    <location>
        <begin position="195"/>
        <end position="216"/>
    </location>
</feature>
<proteinExistence type="predicted"/>
<dbReference type="InterPro" id="IPR035919">
    <property type="entry name" value="EAL_sf"/>
</dbReference>
<keyword evidence="6" id="KW-1185">Reference proteome</keyword>
<evidence type="ECO:0000313" key="6">
    <source>
        <dbReference type="Proteomes" id="UP001566476"/>
    </source>
</evidence>
<dbReference type="InterPro" id="IPR029787">
    <property type="entry name" value="Nucleotide_cyclase"/>
</dbReference>
<sequence length="762" mass="80450">MLHLLSVLIVLRTLAIAGALVLLVRRMRRETVARPVWRHYVTAFALLTGASVLESVVVVGGSRVGSSGLWLVLPLRLTSTLASFHLYRGVATWMQLREKSRPAGRVDWLVGLSCILGLAGVLNLAVEVPHGLAGLIVQLRWLHVSSCVLLLGALVLAAWRMPREVRGRARAVALTVLYVLLTQVLFVVLGPRTGVILAAWAGWVLLAAAFGGLSLLRPKQVVREHPTSVAVPAASSVGLVLGLVAVAGAGLHVAPTHWALGLGTAAIAGSSVRLVRLVRDLADHDRARRQAGTDDLTGLANRREFLLRLGQQSHSGAGFGVLLLDLDRFKEVNDQHGHAVGDELLAATAVRLEGALPPGALLARLGGDEFAAIVPGCGAEEAVAVASSLLTAIEVGASVGVATSTGADPLSGTELLRRADAAMYAAKSTGQGVALHDDAADRAWRQRLALSDDLHLALGPDAPAEAAGQFEVHYQPQVSATGAGDVVGVEALVRWQHPRLGLLAPGAFLDVLEERRLMPALTALVARRAVADLARWRATGHDLRLSFNLSSTHLSDPGLLTLLDELVAGGADPERVVVEVTETSLMNDPDRALTTCQEITARGFCLSIDDFGTGYSSLAYLANLPADELKIDRTFTSRALADERIAAIVAGTVELAHHLGLRVVAEGVEDPATLDLLRELGCDESQGYLHSRPVPAAEFLRWLQARQGVPAAVLRDQGVEDARPAPTPGCAAATGSPAGLDEGDRRWPSTCCSSTTAAHRRA</sequence>
<organism evidence="5 6">
    <name type="scientific">Kineococcus mangrovi</name>
    <dbReference type="NCBI Taxonomy" id="1660183"/>
    <lineage>
        <taxon>Bacteria</taxon>
        <taxon>Bacillati</taxon>
        <taxon>Actinomycetota</taxon>
        <taxon>Actinomycetes</taxon>
        <taxon>Kineosporiales</taxon>
        <taxon>Kineosporiaceae</taxon>
        <taxon>Kineococcus</taxon>
    </lineage>
</organism>
<keyword evidence="2" id="KW-1133">Transmembrane helix</keyword>
<reference evidence="5 6" key="1">
    <citation type="submission" date="2024-07" db="EMBL/GenBank/DDBJ databases">
        <authorList>
            <person name="Thanompreechachai J."/>
            <person name="Duangmal K."/>
        </authorList>
    </citation>
    <scope>NUCLEOTIDE SEQUENCE [LARGE SCALE GENOMIC DNA]</scope>
    <source>
        <strain evidence="5 6">TBRC 1896</strain>
    </source>
</reference>
<dbReference type="PANTHER" id="PTHR33121:SF70">
    <property type="entry name" value="SIGNALING PROTEIN YKOW"/>
    <property type="match status" value="1"/>
</dbReference>
<dbReference type="Gene3D" id="3.30.70.270">
    <property type="match status" value="1"/>
</dbReference>
<dbReference type="NCBIfam" id="TIGR00254">
    <property type="entry name" value="GGDEF"/>
    <property type="match status" value="1"/>
</dbReference>
<dbReference type="InterPro" id="IPR043128">
    <property type="entry name" value="Rev_trsase/Diguanyl_cyclase"/>
</dbReference>
<dbReference type="CDD" id="cd01949">
    <property type="entry name" value="GGDEF"/>
    <property type="match status" value="1"/>
</dbReference>
<accession>A0ABV4HZ51</accession>
<protein>
    <submittedName>
        <fullName evidence="5">Bifunctional diguanylate cyclase/phosphodiesterase</fullName>
    </submittedName>
</protein>
<feature type="region of interest" description="Disordered" evidence="1">
    <location>
        <begin position="720"/>
        <end position="762"/>
    </location>
</feature>
<feature type="transmembrane region" description="Helical" evidence="2">
    <location>
        <begin position="36"/>
        <end position="61"/>
    </location>
</feature>
<dbReference type="Proteomes" id="UP001566476">
    <property type="component" value="Unassembled WGS sequence"/>
</dbReference>
<dbReference type="Gene3D" id="3.20.20.450">
    <property type="entry name" value="EAL domain"/>
    <property type="match status" value="1"/>
</dbReference>
<feature type="transmembrane region" description="Helical" evidence="2">
    <location>
        <begin position="138"/>
        <end position="159"/>
    </location>
</feature>
<dbReference type="PROSITE" id="PS50883">
    <property type="entry name" value="EAL"/>
    <property type="match status" value="1"/>
</dbReference>
<dbReference type="PROSITE" id="PS50887">
    <property type="entry name" value="GGDEF"/>
    <property type="match status" value="1"/>
</dbReference>
<comment type="caution">
    <text evidence="5">The sequence shown here is derived from an EMBL/GenBank/DDBJ whole genome shotgun (WGS) entry which is preliminary data.</text>
</comment>
<dbReference type="RefSeq" id="WP_370717110.1">
    <property type="nucleotide sequence ID" value="NZ_JBGGTQ010000001.1"/>
</dbReference>
<dbReference type="InterPro" id="IPR001633">
    <property type="entry name" value="EAL_dom"/>
</dbReference>
<feature type="transmembrane region" description="Helical" evidence="2">
    <location>
        <begin position="67"/>
        <end position="87"/>
    </location>
</feature>
<evidence type="ECO:0000313" key="5">
    <source>
        <dbReference type="EMBL" id="MEZ0491080.1"/>
    </source>
</evidence>
<feature type="transmembrane region" description="Helical" evidence="2">
    <location>
        <begin position="171"/>
        <end position="189"/>
    </location>
</feature>
<keyword evidence="2" id="KW-0472">Membrane</keyword>
<dbReference type="SUPFAM" id="SSF141868">
    <property type="entry name" value="EAL domain-like"/>
    <property type="match status" value="1"/>
</dbReference>
<feature type="domain" description="GGDEF" evidence="4">
    <location>
        <begin position="317"/>
        <end position="439"/>
    </location>
</feature>
<dbReference type="SUPFAM" id="SSF55073">
    <property type="entry name" value="Nucleotide cyclase"/>
    <property type="match status" value="1"/>
</dbReference>
<evidence type="ECO:0000259" key="3">
    <source>
        <dbReference type="PROSITE" id="PS50883"/>
    </source>
</evidence>
<feature type="compositionally biased region" description="Low complexity" evidence="1">
    <location>
        <begin position="728"/>
        <end position="739"/>
    </location>
</feature>
<dbReference type="Pfam" id="PF00563">
    <property type="entry name" value="EAL"/>
    <property type="match status" value="1"/>
</dbReference>
<evidence type="ECO:0000256" key="1">
    <source>
        <dbReference type="SAM" id="MobiDB-lite"/>
    </source>
</evidence>
<dbReference type="InterPro" id="IPR050706">
    <property type="entry name" value="Cyclic-di-GMP_PDE-like"/>
</dbReference>
<gene>
    <name evidence="5" type="ORF">AB2L28_02365</name>
</gene>
<evidence type="ECO:0000256" key="2">
    <source>
        <dbReference type="SAM" id="Phobius"/>
    </source>
</evidence>
<feature type="domain" description="EAL" evidence="3">
    <location>
        <begin position="447"/>
        <end position="707"/>
    </location>
</feature>